<keyword evidence="6" id="KW-1185">Reference proteome</keyword>
<dbReference type="PANTHER" id="PTHR31234">
    <property type="entry name" value="LATE EMBRYOGENESIS ABUNDANT (LEA) HYDROXYPROLINE-RICH GLYCOPROTEIN FAMILY"/>
    <property type="match status" value="1"/>
</dbReference>
<evidence type="ECO:0000256" key="2">
    <source>
        <dbReference type="ARBA" id="ARBA00023136"/>
    </source>
</evidence>
<dbReference type="SUPFAM" id="SSF117070">
    <property type="entry name" value="LEA14-like"/>
    <property type="match status" value="1"/>
</dbReference>
<dbReference type="AlphaFoldDB" id="A0A163JP55"/>
<dbReference type="Proteomes" id="UP000078561">
    <property type="component" value="Unassembled WGS sequence"/>
</dbReference>
<dbReference type="STRING" id="4829.A0A163JP55"/>
<feature type="transmembrane region" description="Helical" evidence="4">
    <location>
        <begin position="114"/>
        <end position="140"/>
    </location>
</feature>
<dbReference type="InParanoid" id="A0A163JP55"/>
<reference evidence="5" key="1">
    <citation type="submission" date="2016-04" db="EMBL/GenBank/DDBJ databases">
        <authorList>
            <person name="Evans L.H."/>
            <person name="Alamgir A."/>
            <person name="Owens N."/>
            <person name="Weber N.D."/>
            <person name="Virtaneva K."/>
            <person name="Barbian K."/>
            <person name="Babar A."/>
            <person name="Rosenke K."/>
        </authorList>
    </citation>
    <scope>NUCLEOTIDE SEQUENCE [LARGE SCALE GENOMIC DNA]</scope>
    <source>
        <strain evidence="5">CBS 101.48</strain>
    </source>
</reference>
<comment type="subcellular location">
    <subcellularLocation>
        <location evidence="1">Membrane</location>
    </subcellularLocation>
</comment>
<dbReference type="InterPro" id="IPR044839">
    <property type="entry name" value="NDR1-like"/>
</dbReference>
<gene>
    <name evidence="5" type="primary">ABSGL_09916.1 scaffold 11783</name>
</gene>
<keyword evidence="2 4" id="KW-0472">Membrane</keyword>
<sequence>MAYYSQHDDFHQGPSSHYAPPPPQHQYDSYAMNDVHSPALKHEPYYDQDRMYDNYQNKPALPSTPMGQQPGYRYLDDPDYNNNHNQMVYDYDEKKRRSCCDMICCGCCTCCPRWARYCSCFFLLIIIALGIVVGVLAALFKKPTIELGGIQGTPQFNLNGTTAYMQFNMNITVNNPNIESVTFSNIDVKAYYPNLAGLDLSKTPIGGGNKSDVHINSNGITTIIFPFTLQFDAFNSNVSPIINDLFQKCGLNGGAKQDITINYDVTPNINIIGIPITFTISSHSSFACPAEISNGMAGVLGPLTSIMGSGGSIPSNLGGLTSMIGSVAGGGSLPSGLPTSL</sequence>
<dbReference type="PANTHER" id="PTHR31234:SF2">
    <property type="entry name" value="OS05G0199100 PROTEIN"/>
    <property type="match status" value="1"/>
</dbReference>
<proteinExistence type="predicted"/>
<evidence type="ECO:0008006" key="7">
    <source>
        <dbReference type="Google" id="ProtNLM"/>
    </source>
</evidence>
<evidence type="ECO:0000256" key="1">
    <source>
        <dbReference type="ARBA" id="ARBA00004370"/>
    </source>
</evidence>
<keyword evidence="4" id="KW-1133">Transmembrane helix</keyword>
<evidence type="ECO:0000256" key="3">
    <source>
        <dbReference type="SAM" id="MobiDB-lite"/>
    </source>
</evidence>
<evidence type="ECO:0000256" key="4">
    <source>
        <dbReference type="SAM" id="Phobius"/>
    </source>
</evidence>
<dbReference type="GO" id="GO:0016020">
    <property type="term" value="C:membrane"/>
    <property type="evidence" value="ECO:0007669"/>
    <property type="project" value="UniProtKB-SubCell"/>
</dbReference>
<name>A0A163JP55_ABSGL</name>
<keyword evidence="4" id="KW-0812">Transmembrane</keyword>
<evidence type="ECO:0000313" key="6">
    <source>
        <dbReference type="Proteomes" id="UP000078561"/>
    </source>
</evidence>
<dbReference type="OrthoDB" id="20273at2759"/>
<dbReference type="Gene3D" id="2.60.40.1820">
    <property type="match status" value="1"/>
</dbReference>
<feature type="compositionally biased region" description="Basic and acidic residues" evidence="3">
    <location>
        <begin position="1"/>
        <end position="11"/>
    </location>
</feature>
<feature type="region of interest" description="Disordered" evidence="3">
    <location>
        <begin position="1"/>
        <end position="23"/>
    </location>
</feature>
<dbReference type="GO" id="GO:0098542">
    <property type="term" value="P:defense response to other organism"/>
    <property type="evidence" value="ECO:0007669"/>
    <property type="project" value="InterPro"/>
</dbReference>
<evidence type="ECO:0000313" key="5">
    <source>
        <dbReference type="EMBL" id="SAM04056.1"/>
    </source>
</evidence>
<organism evidence="5">
    <name type="scientific">Absidia glauca</name>
    <name type="common">Pin mould</name>
    <dbReference type="NCBI Taxonomy" id="4829"/>
    <lineage>
        <taxon>Eukaryota</taxon>
        <taxon>Fungi</taxon>
        <taxon>Fungi incertae sedis</taxon>
        <taxon>Mucoromycota</taxon>
        <taxon>Mucoromycotina</taxon>
        <taxon>Mucoromycetes</taxon>
        <taxon>Mucorales</taxon>
        <taxon>Cunninghamellaceae</taxon>
        <taxon>Absidia</taxon>
    </lineage>
</organism>
<dbReference type="EMBL" id="LT554349">
    <property type="protein sequence ID" value="SAM04056.1"/>
    <property type="molecule type" value="Genomic_DNA"/>
</dbReference>
<protein>
    <recommendedName>
        <fullName evidence="7">Late embryogenesis abundant protein LEA-2 subgroup domain-containing protein</fullName>
    </recommendedName>
</protein>
<accession>A0A163JP55</accession>